<keyword evidence="2" id="KW-1185">Reference proteome</keyword>
<comment type="caution">
    <text evidence="1">The sequence shown here is derived from an EMBL/GenBank/DDBJ whole genome shotgun (WGS) entry which is preliminary data.</text>
</comment>
<protein>
    <submittedName>
        <fullName evidence="1">Uncharacterized protein</fullName>
    </submittedName>
</protein>
<organism evidence="1 2">
    <name type="scientific">Brachionus plicatilis</name>
    <name type="common">Marine rotifer</name>
    <name type="synonym">Brachionus muelleri</name>
    <dbReference type="NCBI Taxonomy" id="10195"/>
    <lineage>
        <taxon>Eukaryota</taxon>
        <taxon>Metazoa</taxon>
        <taxon>Spiralia</taxon>
        <taxon>Gnathifera</taxon>
        <taxon>Rotifera</taxon>
        <taxon>Eurotatoria</taxon>
        <taxon>Monogononta</taxon>
        <taxon>Pseudotrocha</taxon>
        <taxon>Ploima</taxon>
        <taxon>Brachionidae</taxon>
        <taxon>Brachionus</taxon>
    </lineage>
</organism>
<name>A0A3M7PUE0_BRAPC</name>
<reference evidence="1 2" key="1">
    <citation type="journal article" date="2018" name="Sci. Rep.">
        <title>Genomic signatures of local adaptation to the degree of environmental predictability in rotifers.</title>
        <authorList>
            <person name="Franch-Gras L."/>
            <person name="Hahn C."/>
            <person name="Garcia-Roger E.M."/>
            <person name="Carmona M.J."/>
            <person name="Serra M."/>
            <person name="Gomez A."/>
        </authorList>
    </citation>
    <scope>NUCLEOTIDE SEQUENCE [LARGE SCALE GENOMIC DNA]</scope>
    <source>
        <strain evidence="1">HYR1</strain>
    </source>
</reference>
<evidence type="ECO:0000313" key="2">
    <source>
        <dbReference type="Proteomes" id="UP000276133"/>
    </source>
</evidence>
<dbReference type="AlphaFoldDB" id="A0A3M7PUE0"/>
<dbReference type="EMBL" id="REGN01008808">
    <property type="protein sequence ID" value="RNA02623.1"/>
    <property type="molecule type" value="Genomic_DNA"/>
</dbReference>
<dbReference type="Proteomes" id="UP000276133">
    <property type="component" value="Unassembled WGS sequence"/>
</dbReference>
<proteinExistence type="predicted"/>
<accession>A0A3M7PUE0</accession>
<gene>
    <name evidence="1" type="ORF">BpHYR1_044660</name>
</gene>
<sequence>MPKAHTDAQNANSSCKSKTFTVNPWYNELIGRKIRKNSKKSKKRIFNSDLHFFSSTLLFPPGIVEEESRKSRRTKYVQVSFNLYCWNLSFRFLERYDLLLVFLPPEIVKVRAMQNFYTILID</sequence>
<evidence type="ECO:0000313" key="1">
    <source>
        <dbReference type="EMBL" id="RNA02623.1"/>
    </source>
</evidence>